<dbReference type="InterPro" id="IPR036259">
    <property type="entry name" value="MFS_trans_sf"/>
</dbReference>
<comment type="caution">
    <text evidence="13">The sequence shown here is derived from an EMBL/GenBank/DDBJ whole genome shotgun (WGS) entry which is preliminary data.</text>
</comment>
<dbReference type="GO" id="GO:0008506">
    <property type="term" value="F:sucrose:proton symporter activity"/>
    <property type="evidence" value="ECO:0007669"/>
    <property type="project" value="TreeGrafter"/>
</dbReference>
<gene>
    <name evidence="13" type="ORF">MVEN_01811700</name>
</gene>
<reference evidence="13" key="1">
    <citation type="submission" date="2020-05" db="EMBL/GenBank/DDBJ databases">
        <title>Mycena genomes resolve the evolution of fungal bioluminescence.</title>
        <authorList>
            <person name="Tsai I.J."/>
        </authorList>
    </citation>
    <scope>NUCLEOTIDE SEQUENCE</scope>
    <source>
        <strain evidence="13">CCC161011</strain>
    </source>
</reference>
<dbReference type="SUPFAM" id="SSF53474">
    <property type="entry name" value="alpha/beta-Hydrolases"/>
    <property type="match status" value="1"/>
</dbReference>
<dbReference type="Proteomes" id="UP000620124">
    <property type="component" value="Unassembled WGS sequence"/>
</dbReference>
<evidence type="ECO:0000256" key="9">
    <source>
        <dbReference type="ARBA" id="ARBA00023136"/>
    </source>
</evidence>
<feature type="transmembrane region" description="Helical" evidence="12">
    <location>
        <begin position="607"/>
        <end position="627"/>
    </location>
</feature>
<dbReference type="Pfam" id="PF13347">
    <property type="entry name" value="MFS_2"/>
    <property type="match status" value="1"/>
</dbReference>
<feature type="transmembrane region" description="Helical" evidence="12">
    <location>
        <begin position="69"/>
        <end position="90"/>
    </location>
</feature>
<dbReference type="GO" id="GO:0004185">
    <property type="term" value="F:serine-type carboxypeptidase activity"/>
    <property type="evidence" value="ECO:0007669"/>
    <property type="project" value="InterPro"/>
</dbReference>
<keyword evidence="9 12" id="KW-0472">Membrane</keyword>
<evidence type="ECO:0000256" key="10">
    <source>
        <dbReference type="ARBA" id="ARBA00023180"/>
    </source>
</evidence>
<keyword evidence="8 12" id="KW-1133">Transmembrane helix</keyword>
<dbReference type="Gene3D" id="3.40.50.1820">
    <property type="entry name" value="alpha/beta hydrolase"/>
    <property type="match status" value="1"/>
</dbReference>
<feature type="transmembrane region" description="Helical" evidence="12">
    <location>
        <begin position="179"/>
        <end position="201"/>
    </location>
</feature>
<feature type="region of interest" description="Disordered" evidence="11">
    <location>
        <begin position="450"/>
        <end position="486"/>
    </location>
</feature>
<proteinExistence type="inferred from homology"/>
<dbReference type="PRINTS" id="PR00724">
    <property type="entry name" value="CRBOXYPTASEC"/>
</dbReference>
<protein>
    <submittedName>
        <fullName evidence="13">Uncharacterized protein</fullName>
    </submittedName>
</protein>
<feature type="region of interest" description="Disordered" evidence="11">
    <location>
        <begin position="584"/>
        <end position="603"/>
    </location>
</feature>
<evidence type="ECO:0000256" key="5">
    <source>
        <dbReference type="ARBA" id="ARBA00022670"/>
    </source>
</evidence>
<feature type="transmembrane region" description="Helical" evidence="12">
    <location>
        <begin position="402"/>
        <end position="425"/>
    </location>
</feature>
<accession>A0A8H7CNB1</accession>
<evidence type="ECO:0000313" key="13">
    <source>
        <dbReference type="EMBL" id="KAF7342237.1"/>
    </source>
</evidence>
<evidence type="ECO:0000256" key="2">
    <source>
        <dbReference type="ARBA" id="ARBA00009431"/>
    </source>
</evidence>
<keyword evidence="6 12" id="KW-0812">Transmembrane</keyword>
<dbReference type="InterPro" id="IPR029058">
    <property type="entry name" value="AB_hydrolase_fold"/>
</dbReference>
<keyword evidence="14" id="KW-1185">Reference proteome</keyword>
<dbReference type="OrthoDB" id="28755at2759"/>
<evidence type="ECO:0000313" key="14">
    <source>
        <dbReference type="Proteomes" id="UP000620124"/>
    </source>
</evidence>
<dbReference type="PANTHER" id="PTHR19432">
    <property type="entry name" value="SUGAR TRANSPORTER"/>
    <property type="match status" value="1"/>
</dbReference>
<evidence type="ECO:0000256" key="6">
    <source>
        <dbReference type="ARBA" id="ARBA00022692"/>
    </source>
</evidence>
<comment type="subcellular location">
    <subcellularLocation>
        <location evidence="1">Membrane</location>
        <topology evidence="1">Multi-pass membrane protein</topology>
    </subcellularLocation>
</comment>
<feature type="transmembrane region" description="Helical" evidence="12">
    <location>
        <begin position="102"/>
        <end position="120"/>
    </location>
</feature>
<evidence type="ECO:0000256" key="1">
    <source>
        <dbReference type="ARBA" id="ARBA00004141"/>
    </source>
</evidence>
<evidence type="ECO:0000256" key="4">
    <source>
        <dbReference type="ARBA" id="ARBA00022645"/>
    </source>
</evidence>
<keyword evidence="10" id="KW-0325">Glycoprotein</keyword>
<sequence>MTGGFGPLPLAENHPPLSTQAGGRILGPRWMHLPTLTIGLLGVQILWSVEMSYAPPYLLSLGLHKPSMAIVFLAGPLSGLFVQPLIGVLADNSTSRWGRRRPYMLAGCAICAASMLLLGYTREVAAVFTGRGNATNDVVTVWLAVLAIYLMDFSINAVQAVDRALLVDTLPPSLQASGNAWAASMLGLGSLVGFFIGNLNLPELLPFLGSSEMQVLSVLVVLLVVTGHLATAVLVRGSCSGTDRAVGLLALWIWIEVPNRHSNHRPSFRAEIQQIWESMWTLPRVIQQICMIQFFAWLGWFPILFYTTVYISDLHARTGTPAVSDAAAEGTRLGSRALFFSAALTLLTNLVLPAFTSTTSSSKSNIKTCVPKIPLVAVWAGSHLLFGACMLATFAVSSVEGATWVIAITGVSWAITQWAPFALLAEAILTSEPRSTANAAAGVRVGVDRDADEGDSLLPRVDEEPTQGGDANADPIGPGDVDDQLDRLDMRSSVPTSPTCAVHSDGGLSAQAGVILGIHNVCIVIPQFLVTILCALAFALFDATDDASPSPPTTPQTFEPEKGNPSAVVYVFRDIACLEPPPSHMDGSTSAKGCPTHEPQSSRTNRAPLHAVLAGFLFFVAGWLTVYRAAFPLPSKSPVHGFYTNISRPHNICPGVRGDSSSYAGYIGLAEDTAEKPRRSFFWFFEAEEGAENAPIMQVLTFGGGPGATAMLQPFTGQGPCLITPNGTKPNINRITERFNLLALEHPVGTGFSYGRMVNNSYDGALDVYDFLQKFFILFPHFSKNRLIISSESSGGTYIPHIATVIHRQNKLRVETKRTSTAHINLDSLDALSHYRWSLYHRCVVTDVYDNATCTKLYGILPACLEGIEASLQNTGMSSEAMAARRAAEELCFSISRGGVKNGTFLFDMRLKCFHSNRLDCIPRLSWMDQFFRDVDTKNALGVPHSINFSALTPEVADGFDQTGDYLLPAHLLYEPLLSEGIRVLHLAGAQDAMCPWPGILSFLKLLRTPFQDAFRKALDVPWPPANLEMATVRSVGTGAGNMSYILVADAGHFVSHDQPRLFKEIMEHWIDNSPFV</sequence>
<feature type="transmembrane region" description="Helical" evidence="12">
    <location>
        <begin position="289"/>
        <end position="311"/>
    </location>
</feature>
<dbReference type="PANTHER" id="PTHR19432:SF91">
    <property type="entry name" value="GENERAL ALPHA-GLUCOSIDE PERMEASE"/>
    <property type="match status" value="1"/>
</dbReference>
<keyword evidence="7" id="KW-0378">Hydrolase</keyword>
<dbReference type="Gene3D" id="1.20.1250.20">
    <property type="entry name" value="MFS general substrate transporter like domains"/>
    <property type="match status" value="1"/>
</dbReference>
<keyword evidence="3" id="KW-0813">Transport</keyword>
<feature type="transmembrane region" description="Helical" evidence="12">
    <location>
        <begin position="140"/>
        <end position="158"/>
    </location>
</feature>
<dbReference type="EMBL" id="JACAZI010000017">
    <property type="protein sequence ID" value="KAF7342237.1"/>
    <property type="molecule type" value="Genomic_DNA"/>
</dbReference>
<dbReference type="InterPro" id="IPR001563">
    <property type="entry name" value="Peptidase_S10"/>
</dbReference>
<feature type="transmembrane region" description="Helical" evidence="12">
    <location>
        <begin position="213"/>
        <end position="235"/>
    </location>
</feature>
<dbReference type="GO" id="GO:0006508">
    <property type="term" value="P:proteolysis"/>
    <property type="evidence" value="ECO:0007669"/>
    <property type="project" value="UniProtKB-KW"/>
</dbReference>
<comment type="similarity">
    <text evidence="2">Belongs to the peptidase S10 family.</text>
</comment>
<feature type="transmembrane region" description="Helical" evidence="12">
    <location>
        <begin position="376"/>
        <end position="396"/>
    </location>
</feature>
<name>A0A8H7CNB1_9AGAR</name>
<feature type="transmembrane region" description="Helical" evidence="12">
    <location>
        <begin position="337"/>
        <end position="355"/>
    </location>
</feature>
<dbReference type="SUPFAM" id="SSF103473">
    <property type="entry name" value="MFS general substrate transporter"/>
    <property type="match status" value="1"/>
</dbReference>
<evidence type="ECO:0000256" key="7">
    <source>
        <dbReference type="ARBA" id="ARBA00022801"/>
    </source>
</evidence>
<evidence type="ECO:0000256" key="8">
    <source>
        <dbReference type="ARBA" id="ARBA00022989"/>
    </source>
</evidence>
<dbReference type="GO" id="GO:0005886">
    <property type="term" value="C:plasma membrane"/>
    <property type="evidence" value="ECO:0007669"/>
    <property type="project" value="TreeGrafter"/>
</dbReference>
<organism evidence="13 14">
    <name type="scientific">Mycena venus</name>
    <dbReference type="NCBI Taxonomy" id="2733690"/>
    <lineage>
        <taxon>Eukaryota</taxon>
        <taxon>Fungi</taxon>
        <taxon>Dikarya</taxon>
        <taxon>Basidiomycota</taxon>
        <taxon>Agaricomycotina</taxon>
        <taxon>Agaricomycetes</taxon>
        <taxon>Agaricomycetidae</taxon>
        <taxon>Agaricales</taxon>
        <taxon>Marasmiineae</taxon>
        <taxon>Mycenaceae</taxon>
        <taxon>Mycena</taxon>
    </lineage>
</organism>
<evidence type="ECO:0000256" key="3">
    <source>
        <dbReference type="ARBA" id="ARBA00022448"/>
    </source>
</evidence>
<dbReference type="Pfam" id="PF00450">
    <property type="entry name" value="Peptidase_S10"/>
    <property type="match status" value="1"/>
</dbReference>
<evidence type="ECO:0000256" key="12">
    <source>
        <dbReference type="SAM" id="Phobius"/>
    </source>
</evidence>
<evidence type="ECO:0000256" key="11">
    <source>
        <dbReference type="SAM" id="MobiDB-lite"/>
    </source>
</evidence>
<keyword evidence="5" id="KW-0645">Protease</keyword>
<dbReference type="AlphaFoldDB" id="A0A8H7CNB1"/>
<keyword evidence="4" id="KW-0121">Carboxypeptidase</keyword>
<dbReference type="Gene3D" id="1.10.287.410">
    <property type="match status" value="1"/>
</dbReference>